<name>A0ABU1SHZ3_9HYPH</name>
<reference evidence="1 2" key="1">
    <citation type="submission" date="2023-07" db="EMBL/GenBank/DDBJ databases">
        <title>Sorghum-associated microbial communities from plants grown in Nebraska, USA.</title>
        <authorList>
            <person name="Schachtman D."/>
        </authorList>
    </citation>
    <scope>NUCLEOTIDE SEQUENCE [LARGE SCALE GENOMIC DNA]</scope>
    <source>
        <strain evidence="1 2">3199</strain>
    </source>
</reference>
<evidence type="ECO:0000313" key="2">
    <source>
        <dbReference type="Proteomes" id="UP001250791"/>
    </source>
</evidence>
<keyword evidence="2" id="KW-1185">Reference proteome</keyword>
<organism evidence="1 2">
    <name type="scientific">Rhizobium miluonense</name>
    <dbReference type="NCBI Taxonomy" id="411945"/>
    <lineage>
        <taxon>Bacteria</taxon>
        <taxon>Pseudomonadati</taxon>
        <taxon>Pseudomonadota</taxon>
        <taxon>Alphaproteobacteria</taxon>
        <taxon>Hyphomicrobiales</taxon>
        <taxon>Rhizobiaceae</taxon>
        <taxon>Rhizobium/Agrobacterium group</taxon>
        <taxon>Rhizobium</taxon>
    </lineage>
</organism>
<dbReference type="EMBL" id="JAVDUP010000001">
    <property type="protein sequence ID" value="MDR6898569.1"/>
    <property type="molecule type" value="Genomic_DNA"/>
</dbReference>
<accession>A0ABU1SHZ3</accession>
<evidence type="ECO:0000313" key="1">
    <source>
        <dbReference type="EMBL" id="MDR6898569.1"/>
    </source>
</evidence>
<protein>
    <submittedName>
        <fullName evidence="1">Uncharacterized protein</fullName>
    </submittedName>
</protein>
<gene>
    <name evidence="1" type="ORF">J2W52_000157</name>
</gene>
<comment type="caution">
    <text evidence="1">The sequence shown here is derived from an EMBL/GenBank/DDBJ whole genome shotgun (WGS) entry which is preliminary data.</text>
</comment>
<proteinExistence type="predicted"/>
<dbReference type="Proteomes" id="UP001250791">
    <property type="component" value="Unassembled WGS sequence"/>
</dbReference>
<sequence length="63" mass="6174">MKQKLVESGTDGGAALMPHPDVAPSTGGIAAGVLMCVMSMSSIQFGSALSSPIIHAYGPAGAT</sequence>